<dbReference type="Pfam" id="PF13377">
    <property type="entry name" value="Peripla_BP_3"/>
    <property type="match status" value="1"/>
</dbReference>
<evidence type="ECO:0000313" key="6">
    <source>
        <dbReference type="Proteomes" id="UP000643279"/>
    </source>
</evidence>
<sequence>MNDSVVEIGSRAGALPPATARLSDVAAHAGVSTKTVSRVVNNEPNVRPQVRERVMLSVVTLGYRPNAAARALVTQRTHQIGLITTASSLYGPTAGLFSLEQAAWKAGYALTLTTVREPSEGELAEAIRYLLARGVEGVIISGATGVLHLAPSALAGMPVVSTSPVSDAAPNHVVVDTDQSMGARAAVRHLYDLGHRRIAHIAGPLSWHAAVQRRDGWLRGMKDAGLEPGPVVEGDWSAKSGHEAAFSLDRAEVTAVFVANDHMAMGAIRAFTEKGIQVPGDMSVVGFDDVPEAAYQMVPLTTVRQDFVAGAERSVRELVQLIENQPIETTSIYLPTELIVRDSTASVIALDTA</sequence>
<dbReference type="Proteomes" id="UP000643279">
    <property type="component" value="Unassembled WGS sequence"/>
</dbReference>
<dbReference type="Pfam" id="PF00356">
    <property type="entry name" value="LacI"/>
    <property type="match status" value="1"/>
</dbReference>
<evidence type="ECO:0000256" key="2">
    <source>
        <dbReference type="ARBA" id="ARBA00023125"/>
    </source>
</evidence>
<feature type="domain" description="HTH lacI-type" evidence="4">
    <location>
        <begin position="20"/>
        <end position="74"/>
    </location>
</feature>
<name>A0ABQ2AFB7_9MICC</name>
<gene>
    <name evidence="5" type="ORF">GCM10007170_05520</name>
</gene>
<keyword evidence="3" id="KW-0804">Transcription</keyword>
<keyword evidence="1" id="KW-0805">Transcription regulation</keyword>
<dbReference type="PANTHER" id="PTHR30146">
    <property type="entry name" value="LACI-RELATED TRANSCRIPTIONAL REPRESSOR"/>
    <property type="match status" value="1"/>
</dbReference>
<dbReference type="PANTHER" id="PTHR30146:SF109">
    <property type="entry name" value="HTH-TYPE TRANSCRIPTIONAL REGULATOR GALS"/>
    <property type="match status" value="1"/>
</dbReference>
<evidence type="ECO:0000259" key="4">
    <source>
        <dbReference type="PROSITE" id="PS50932"/>
    </source>
</evidence>
<dbReference type="CDD" id="cd01392">
    <property type="entry name" value="HTH_LacI"/>
    <property type="match status" value="1"/>
</dbReference>
<dbReference type="SUPFAM" id="SSF47413">
    <property type="entry name" value="lambda repressor-like DNA-binding domains"/>
    <property type="match status" value="1"/>
</dbReference>
<comment type="caution">
    <text evidence="5">The sequence shown here is derived from an EMBL/GenBank/DDBJ whole genome shotgun (WGS) entry which is preliminary data.</text>
</comment>
<dbReference type="InterPro" id="IPR010982">
    <property type="entry name" value="Lambda_DNA-bd_dom_sf"/>
</dbReference>
<dbReference type="SMART" id="SM00354">
    <property type="entry name" value="HTH_LACI"/>
    <property type="match status" value="1"/>
</dbReference>
<protein>
    <submittedName>
        <fullName evidence="5">LacI family transcriptional regulator</fullName>
    </submittedName>
</protein>
<dbReference type="EMBL" id="BMFW01000002">
    <property type="protein sequence ID" value="GGH90827.1"/>
    <property type="molecule type" value="Genomic_DNA"/>
</dbReference>
<dbReference type="InterPro" id="IPR028082">
    <property type="entry name" value="Peripla_BP_I"/>
</dbReference>
<dbReference type="InterPro" id="IPR046335">
    <property type="entry name" value="LacI/GalR-like_sensor"/>
</dbReference>
<dbReference type="Gene3D" id="3.40.50.2300">
    <property type="match status" value="2"/>
</dbReference>
<evidence type="ECO:0000256" key="1">
    <source>
        <dbReference type="ARBA" id="ARBA00023015"/>
    </source>
</evidence>
<dbReference type="CDD" id="cd01574">
    <property type="entry name" value="PBP1_LacI"/>
    <property type="match status" value="1"/>
</dbReference>
<dbReference type="Gene3D" id="1.10.260.40">
    <property type="entry name" value="lambda repressor-like DNA-binding domains"/>
    <property type="match status" value="1"/>
</dbReference>
<keyword evidence="2" id="KW-0238">DNA-binding</keyword>
<dbReference type="PROSITE" id="PS00356">
    <property type="entry name" value="HTH_LACI_1"/>
    <property type="match status" value="1"/>
</dbReference>
<reference evidence="6" key="1">
    <citation type="journal article" date="2019" name="Int. J. Syst. Evol. Microbiol.">
        <title>The Global Catalogue of Microorganisms (GCM) 10K type strain sequencing project: providing services to taxonomists for standard genome sequencing and annotation.</title>
        <authorList>
            <consortium name="The Broad Institute Genomics Platform"/>
            <consortium name="The Broad Institute Genome Sequencing Center for Infectious Disease"/>
            <person name="Wu L."/>
            <person name="Ma J."/>
        </authorList>
    </citation>
    <scope>NUCLEOTIDE SEQUENCE [LARGE SCALE GENOMIC DNA]</scope>
    <source>
        <strain evidence="6">CGMCC 1.12778</strain>
    </source>
</reference>
<accession>A0ABQ2AFB7</accession>
<keyword evidence="6" id="KW-1185">Reference proteome</keyword>
<proteinExistence type="predicted"/>
<evidence type="ECO:0000313" key="5">
    <source>
        <dbReference type="EMBL" id="GGH90827.1"/>
    </source>
</evidence>
<dbReference type="RefSeq" id="WP_188570158.1">
    <property type="nucleotide sequence ID" value="NZ_BMFW01000002.1"/>
</dbReference>
<dbReference type="InterPro" id="IPR000843">
    <property type="entry name" value="HTH_LacI"/>
</dbReference>
<dbReference type="PROSITE" id="PS50932">
    <property type="entry name" value="HTH_LACI_2"/>
    <property type="match status" value="1"/>
</dbReference>
<dbReference type="SUPFAM" id="SSF53822">
    <property type="entry name" value="Periplasmic binding protein-like I"/>
    <property type="match status" value="1"/>
</dbReference>
<evidence type="ECO:0000256" key="3">
    <source>
        <dbReference type="ARBA" id="ARBA00023163"/>
    </source>
</evidence>
<organism evidence="5 6">
    <name type="scientific">Arthrobacter liuii</name>
    <dbReference type="NCBI Taxonomy" id="1476996"/>
    <lineage>
        <taxon>Bacteria</taxon>
        <taxon>Bacillati</taxon>
        <taxon>Actinomycetota</taxon>
        <taxon>Actinomycetes</taxon>
        <taxon>Micrococcales</taxon>
        <taxon>Micrococcaceae</taxon>
        <taxon>Arthrobacter</taxon>
    </lineage>
</organism>